<reference evidence="1 2" key="1">
    <citation type="submission" date="2020-08" db="EMBL/GenBank/DDBJ databases">
        <title>Genomic Encyclopedia of Type Strains, Phase IV (KMG-IV): sequencing the most valuable type-strain genomes for metagenomic binning, comparative biology and taxonomic classification.</title>
        <authorList>
            <person name="Goeker M."/>
        </authorList>
    </citation>
    <scope>NUCLEOTIDE SEQUENCE [LARGE SCALE GENOMIC DNA]</scope>
    <source>
        <strain evidence="1 2">DSM 102044</strain>
    </source>
</reference>
<organism evidence="1 2">
    <name type="scientific">Algoriphagus iocasae</name>
    <dbReference type="NCBI Taxonomy" id="1836499"/>
    <lineage>
        <taxon>Bacteria</taxon>
        <taxon>Pseudomonadati</taxon>
        <taxon>Bacteroidota</taxon>
        <taxon>Cytophagia</taxon>
        <taxon>Cytophagales</taxon>
        <taxon>Cyclobacteriaceae</taxon>
        <taxon>Algoriphagus</taxon>
    </lineage>
</organism>
<gene>
    <name evidence="1" type="ORF">FHS59_001968</name>
</gene>
<evidence type="ECO:0000313" key="2">
    <source>
        <dbReference type="Proteomes" id="UP000588604"/>
    </source>
</evidence>
<accession>A0A841MG74</accession>
<protein>
    <submittedName>
        <fullName evidence="1">Uncharacterized protein</fullName>
    </submittedName>
</protein>
<keyword evidence="2" id="KW-1185">Reference proteome</keyword>
<proteinExistence type="predicted"/>
<dbReference type="EMBL" id="JACIJO010000002">
    <property type="protein sequence ID" value="MBB6326340.1"/>
    <property type="molecule type" value="Genomic_DNA"/>
</dbReference>
<dbReference type="AlphaFoldDB" id="A0A841MG74"/>
<evidence type="ECO:0000313" key="1">
    <source>
        <dbReference type="EMBL" id="MBB6326340.1"/>
    </source>
</evidence>
<dbReference type="Proteomes" id="UP000588604">
    <property type="component" value="Unassembled WGS sequence"/>
</dbReference>
<comment type="caution">
    <text evidence="1">The sequence shown here is derived from an EMBL/GenBank/DDBJ whole genome shotgun (WGS) entry which is preliminary data.</text>
</comment>
<name>A0A841MG74_9BACT</name>
<sequence length="54" mass="6111">MMQGKSRKFLYKSSLNPVLTLNKPCINLVFDQISDSGNLGLRVRKLANEKDELS</sequence>